<accession>A0A3R9WKI5</accession>
<dbReference type="RefSeq" id="WP_125487472.1">
    <property type="nucleotide sequence ID" value="NZ_RSDW01000001.1"/>
</dbReference>
<dbReference type="Proteomes" id="UP000269669">
    <property type="component" value="Unassembled WGS sequence"/>
</dbReference>
<reference evidence="3 4" key="1">
    <citation type="submission" date="2018-12" db="EMBL/GenBank/DDBJ databases">
        <title>Sequencing of bacterial isolates from soil warming experiment in Harvard Forest, Massachusetts, USA.</title>
        <authorList>
            <person name="Deangelis K."/>
        </authorList>
    </citation>
    <scope>NUCLEOTIDE SEQUENCE [LARGE SCALE GENOMIC DNA]</scope>
    <source>
        <strain evidence="3 4">EB153</strain>
    </source>
</reference>
<protein>
    <recommendedName>
        <fullName evidence="5">Phosphate-selective porin O/P</fullName>
    </recommendedName>
</protein>
<dbReference type="OrthoDB" id="9760167at2"/>
<feature type="signal peptide" evidence="2">
    <location>
        <begin position="1"/>
        <end position="28"/>
    </location>
</feature>
<evidence type="ECO:0000256" key="1">
    <source>
        <dbReference type="SAM" id="Coils"/>
    </source>
</evidence>
<name>A0A3R9WKI5_9BACT</name>
<keyword evidence="2" id="KW-0732">Signal</keyword>
<organism evidence="3 4">
    <name type="scientific">Edaphobacter aggregans</name>
    <dbReference type="NCBI Taxonomy" id="570835"/>
    <lineage>
        <taxon>Bacteria</taxon>
        <taxon>Pseudomonadati</taxon>
        <taxon>Acidobacteriota</taxon>
        <taxon>Terriglobia</taxon>
        <taxon>Terriglobales</taxon>
        <taxon>Acidobacteriaceae</taxon>
        <taxon>Edaphobacter</taxon>
    </lineage>
</organism>
<evidence type="ECO:0000256" key="2">
    <source>
        <dbReference type="SAM" id="SignalP"/>
    </source>
</evidence>
<evidence type="ECO:0000313" key="4">
    <source>
        <dbReference type="Proteomes" id="UP000269669"/>
    </source>
</evidence>
<dbReference type="EMBL" id="RSDW01000001">
    <property type="protein sequence ID" value="RSL19214.1"/>
    <property type="molecule type" value="Genomic_DNA"/>
</dbReference>
<feature type="chain" id="PRO_5018741929" description="Phosphate-selective porin O/P" evidence="2">
    <location>
        <begin position="29"/>
        <end position="522"/>
    </location>
</feature>
<gene>
    <name evidence="3" type="ORF">EDE15_4868</name>
</gene>
<keyword evidence="1" id="KW-0175">Coiled coil</keyword>
<sequence length="522" mass="57829">MKQLFSRATRHSLLTLALLASWTSAVNAQSQPNGANVANRQAQSTSDILNKVDQLVEQNKQLEKQNEELIDQIQVLRQRLVTPSGKVPESSQAAEPQVLTSAVASIPASGESNRPADTQTIAEAGRKWGTYTPQLGFKVADTNYGDMNISLYSYVRYLNQLGLADSSTNYFGNVNSVIKQNNFQILKVQLKFLGWLMNPKFRYFLYTWTSNASQGQGAQVVVAGNLNYTFNKYITLSGGINALPGVRTLEGNFPNWLSVDTRQIADEFFRPSYTSGIWAKGLITNKLRYQVMLGNNLSQLGVGALQLDNGLNTVSTALVWAPSTGEFGGGFGDFEHHESVATRLGVHFTTSHETKQSQPNTDQFANTQIRLTDGSIIFTPNLFGPGITVNDVNYHMTSVDSGVKYHGYAVEGEYYFRWLNNFVGPGTAGLSQIFDHGFQLQTSTMVVPKTFQLYLGGSTVFGKYGHPWDVRAGMNWFPWKNRVLRWNTEGLYLYNSPVGYSSAPFTVGGHGFVFHSNLEMAF</sequence>
<keyword evidence="4" id="KW-1185">Reference proteome</keyword>
<comment type="caution">
    <text evidence="3">The sequence shown here is derived from an EMBL/GenBank/DDBJ whole genome shotgun (WGS) entry which is preliminary data.</text>
</comment>
<feature type="coiled-coil region" evidence="1">
    <location>
        <begin position="45"/>
        <end position="79"/>
    </location>
</feature>
<evidence type="ECO:0008006" key="5">
    <source>
        <dbReference type="Google" id="ProtNLM"/>
    </source>
</evidence>
<evidence type="ECO:0000313" key="3">
    <source>
        <dbReference type="EMBL" id="RSL19214.1"/>
    </source>
</evidence>
<proteinExistence type="predicted"/>
<dbReference type="AlphaFoldDB" id="A0A3R9WKI5"/>